<organism evidence="12 13">
    <name type="scientific">Paenibacillus roseopurpureus</name>
    <dbReference type="NCBI Taxonomy" id="2918901"/>
    <lineage>
        <taxon>Bacteria</taxon>
        <taxon>Bacillati</taxon>
        <taxon>Bacillota</taxon>
        <taxon>Bacilli</taxon>
        <taxon>Bacillales</taxon>
        <taxon>Paenibacillaceae</taxon>
        <taxon>Paenibacillus</taxon>
    </lineage>
</organism>
<dbReference type="InterPro" id="IPR036640">
    <property type="entry name" value="ABC1_TM_sf"/>
</dbReference>
<dbReference type="InterPro" id="IPR011527">
    <property type="entry name" value="ABC1_TM_dom"/>
</dbReference>
<dbReference type="InterPro" id="IPR027417">
    <property type="entry name" value="P-loop_NTPase"/>
</dbReference>
<feature type="transmembrane region" description="Helical" evidence="9">
    <location>
        <begin position="306"/>
        <end position="322"/>
    </location>
</feature>
<keyword evidence="4" id="KW-0547">Nucleotide-binding</keyword>
<evidence type="ECO:0000256" key="1">
    <source>
        <dbReference type="ARBA" id="ARBA00004651"/>
    </source>
</evidence>
<dbReference type="KEGG" id="proo:MJB10_14570"/>
<keyword evidence="5 12" id="KW-0067">ATP-binding</keyword>
<evidence type="ECO:0000313" key="12">
    <source>
        <dbReference type="EMBL" id="WNR42360.1"/>
    </source>
</evidence>
<dbReference type="InterPro" id="IPR003593">
    <property type="entry name" value="AAA+_ATPase"/>
</dbReference>
<feature type="transmembrane region" description="Helical" evidence="9">
    <location>
        <begin position="90"/>
        <end position="108"/>
    </location>
</feature>
<sequence length="614" mass="69513">MSSQAKQAESAPNSDSQQGQRFVYQDDELIEKPFDWGQLKRLFSYMKPYRKQLLPIIIIMMLVGAITKLTVPLLIRVAIDDAIIPKKTNLLVLIVGIMLSVYIVQWLANTFRIKYTNMIGQRVIYDLRHDLFSHIQKLSFRFFDTRPAGSVLVRVTNYVNSLQDLFTNGVVNLLIDVVQLVGIIVILLTFNFKLGASIIVTVPIMFIVSTKLRTKIRRAWQDLTMKQSRLNAHLNECIQGIRVTQGYTQEKENISFFTKMNMTNRLSWNRASLLNQSFGPLIEITGAIGYCILFWLGAHLIQTEEISVGLLVAFATYIGYFWEPITRLGQMYSQLLIAMASAERIFEFIDEKPTVAEIEGAKDLPQVQGNVKFKDLVFEYEPGRPALNGINLDVTAGQSIALVGHTGSGKSTIMNLLCRFYDPNQGHIEIDGQNIKEVSIQSLRSQIGVVLQDTFIFSGTIRDNIRFGRLDATDEEIEEVAKAVHAHDFISQLPLGYETEVQERGNVLSMGQRQLISFARALLANPRVLILDEATASIDTDTELKIQEALKILLAGRTSFIVAHRLSTIRNADKIVVLDHGRMMEIGNHDELMREQKIYYGLIQAQYKFLQDAV</sequence>
<evidence type="ECO:0000259" key="11">
    <source>
        <dbReference type="PROSITE" id="PS50929"/>
    </source>
</evidence>
<keyword evidence="13" id="KW-1185">Reference proteome</keyword>
<dbReference type="PROSITE" id="PS50929">
    <property type="entry name" value="ABC_TM1F"/>
    <property type="match status" value="1"/>
</dbReference>
<dbReference type="SUPFAM" id="SSF90123">
    <property type="entry name" value="ABC transporter transmembrane region"/>
    <property type="match status" value="1"/>
</dbReference>
<feature type="domain" description="ABC transmembrane type-1" evidence="11">
    <location>
        <begin position="56"/>
        <end position="335"/>
    </location>
</feature>
<evidence type="ECO:0000256" key="7">
    <source>
        <dbReference type="ARBA" id="ARBA00023136"/>
    </source>
</evidence>
<accession>A0AA96LIN7</accession>
<dbReference type="FunFam" id="3.40.50.300:FF:000287">
    <property type="entry name" value="Multidrug ABC transporter ATP-binding protein"/>
    <property type="match status" value="1"/>
</dbReference>
<dbReference type="Pfam" id="PF00664">
    <property type="entry name" value="ABC_membrane"/>
    <property type="match status" value="1"/>
</dbReference>
<protein>
    <submittedName>
        <fullName evidence="12">ABC transporter ATP-binding protein</fullName>
    </submittedName>
</protein>
<dbReference type="GO" id="GO:0005524">
    <property type="term" value="F:ATP binding"/>
    <property type="evidence" value="ECO:0007669"/>
    <property type="project" value="UniProtKB-KW"/>
</dbReference>
<dbReference type="EMBL" id="CP130319">
    <property type="protein sequence ID" value="WNR42360.1"/>
    <property type="molecule type" value="Genomic_DNA"/>
</dbReference>
<comment type="subcellular location">
    <subcellularLocation>
        <location evidence="1">Cell membrane</location>
        <topology evidence="1">Multi-pass membrane protein</topology>
    </subcellularLocation>
</comment>
<feature type="transmembrane region" description="Helical" evidence="9">
    <location>
        <begin position="53"/>
        <end position="78"/>
    </location>
</feature>
<keyword evidence="7 9" id="KW-0472">Membrane</keyword>
<dbReference type="SUPFAM" id="SSF52540">
    <property type="entry name" value="P-loop containing nucleoside triphosphate hydrolases"/>
    <property type="match status" value="1"/>
</dbReference>
<dbReference type="Pfam" id="PF00005">
    <property type="entry name" value="ABC_tran"/>
    <property type="match status" value="1"/>
</dbReference>
<dbReference type="PROSITE" id="PS50893">
    <property type="entry name" value="ABC_TRANSPORTER_2"/>
    <property type="match status" value="1"/>
</dbReference>
<dbReference type="RefSeq" id="WP_314795723.1">
    <property type="nucleotide sequence ID" value="NZ_CP130319.1"/>
</dbReference>
<feature type="transmembrane region" description="Helical" evidence="9">
    <location>
        <begin position="278"/>
        <end position="300"/>
    </location>
</feature>
<dbReference type="GO" id="GO:0016887">
    <property type="term" value="F:ATP hydrolysis activity"/>
    <property type="evidence" value="ECO:0007669"/>
    <property type="project" value="InterPro"/>
</dbReference>
<evidence type="ECO:0000256" key="4">
    <source>
        <dbReference type="ARBA" id="ARBA00022741"/>
    </source>
</evidence>
<evidence type="ECO:0000256" key="3">
    <source>
        <dbReference type="ARBA" id="ARBA00022692"/>
    </source>
</evidence>
<dbReference type="InterPro" id="IPR039421">
    <property type="entry name" value="Type_1_exporter"/>
</dbReference>
<dbReference type="SMART" id="SM00382">
    <property type="entry name" value="AAA"/>
    <property type="match status" value="1"/>
</dbReference>
<dbReference type="Proteomes" id="UP001304650">
    <property type="component" value="Chromosome"/>
</dbReference>
<dbReference type="CDD" id="cd18545">
    <property type="entry name" value="ABC_6TM_YknV_like"/>
    <property type="match status" value="1"/>
</dbReference>
<dbReference type="GO" id="GO:0005886">
    <property type="term" value="C:plasma membrane"/>
    <property type="evidence" value="ECO:0007669"/>
    <property type="project" value="UniProtKB-SubCell"/>
</dbReference>
<reference evidence="12" key="1">
    <citation type="submission" date="2022-02" db="EMBL/GenBank/DDBJ databases">
        <title>Paenibacillus sp. MBLB1832 Whole Genome Shotgun Sequencing.</title>
        <authorList>
            <person name="Hwang C.Y."/>
            <person name="Cho E.-S."/>
            <person name="Seo M.-J."/>
        </authorList>
    </citation>
    <scope>NUCLEOTIDE SEQUENCE</scope>
    <source>
        <strain evidence="12">MBLB1832</strain>
    </source>
</reference>
<evidence type="ECO:0000313" key="13">
    <source>
        <dbReference type="Proteomes" id="UP001304650"/>
    </source>
</evidence>
<dbReference type="CDD" id="cd03254">
    <property type="entry name" value="ABCC_Glucan_exporter_like"/>
    <property type="match status" value="1"/>
</dbReference>
<evidence type="ECO:0000259" key="10">
    <source>
        <dbReference type="PROSITE" id="PS50893"/>
    </source>
</evidence>
<evidence type="ECO:0000256" key="6">
    <source>
        <dbReference type="ARBA" id="ARBA00022989"/>
    </source>
</evidence>
<keyword evidence="3 9" id="KW-0812">Transmembrane</keyword>
<dbReference type="GO" id="GO:0015421">
    <property type="term" value="F:ABC-type oligopeptide transporter activity"/>
    <property type="evidence" value="ECO:0007669"/>
    <property type="project" value="TreeGrafter"/>
</dbReference>
<keyword evidence="2" id="KW-0813">Transport</keyword>
<evidence type="ECO:0000256" key="5">
    <source>
        <dbReference type="ARBA" id="ARBA00022840"/>
    </source>
</evidence>
<dbReference type="Gene3D" id="3.40.50.300">
    <property type="entry name" value="P-loop containing nucleotide triphosphate hydrolases"/>
    <property type="match status" value="1"/>
</dbReference>
<gene>
    <name evidence="12" type="ORF">MJB10_14570</name>
</gene>
<dbReference type="Gene3D" id="1.20.1560.10">
    <property type="entry name" value="ABC transporter type 1, transmembrane domain"/>
    <property type="match status" value="1"/>
</dbReference>
<feature type="domain" description="ABC transporter" evidence="10">
    <location>
        <begin position="371"/>
        <end position="605"/>
    </location>
</feature>
<feature type="region of interest" description="Disordered" evidence="8">
    <location>
        <begin position="1"/>
        <end position="20"/>
    </location>
</feature>
<feature type="transmembrane region" description="Helical" evidence="9">
    <location>
        <begin position="180"/>
        <end position="208"/>
    </location>
</feature>
<dbReference type="PANTHER" id="PTHR43394">
    <property type="entry name" value="ATP-DEPENDENT PERMEASE MDL1, MITOCHONDRIAL"/>
    <property type="match status" value="1"/>
</dbReference>
<dbReference type="AlphaFoldDB" id="A0AA96LIN7"/>
<proteinExistence type="predicted"/>
<name>A0AA96LIN7_9BACL</name>
<evidence type="ECO:0000256" key="9">
    <source>
        <dbReference type="SAM" id="Phobius"/>
    </source>
</evidence>
<keyword evidence="6 9" id="KW-1133">Transmembrane helix</keyword>
<dbReference type="InterPro" id="IPR003439">
    <property type="entry name" value="ABC_transporter-like_ATP-bd"/>
</dbReference>
<evidence type="ECO:0000256" key="8">
    <source>
        <dbReference type="SAM" id="MobiDB-lite"/>
    </source>
</evidence>
<evidence type="ECO:0000256" key="2">
    <source>
        <dbReference type="ARBA" id="ARBA00022448"/>
    </source>
</evidence>
<dbReference type="PANTHER" id="PTHR43394:SF1">
    <property type="entry name" value="ATP-BINDING CASSETTE SUB-FAMILY B MEMBER 10, MITOCHONDRIAL"/>
    <property type="match status" value="1"/>
</dbReference>